<gene>
    <name evidence="1" type="ORF">BCV70DRAFT_39411</name>
</gene>
<organism evidence="1 2">
    <name type="scientific">Testicularia cyperi</name>
    <dbReference type="NCBI Taxonomy" id="1882483"/>
    <lineage>
        <taxon>Eukaryota</taxon>
        <taxon>Fungi</taxon>
        <taxon>Dikarya</taxon>
        <taxon>Basidiomycota</taxon>
        <taxon>Ustilaginomycotina</taxon>
        <taxon>Ustilaginomycetes</taxon>
        <taxon>Ustilaginales</taxon>
        <taxon>Anthracoideaceae</taxon>
        <taxon>Testicularia</taxon>
    </lineage>
</organism>
<keyword evidence="2" id="KW-1185">Reference proteome</keyword>
<dbReference type="Proteomes" id="UP000246740">
    <property type="component" value="Unassembled WGS sequence"/>
</dbReference>
<dbReference type="AlphaFoldDB" id="A0A317XL53"/>
<reference evidence="1 2" key="1">
    <citation type="journal article" date="2018" name="Mol. Biol. Evol.">
        <title>Broad Genomic Sampling Reveals a Smut Pathogenic Ancestry of the Fungal Clade Ustilaginomycotina.</title>
        <authorList>
            <person name="Kijpornyongpan T."/>
            <person name="Mondo S.J."/>
            <person name="Barry K."/>
            <person name="Sandor L."/>
            <person name="Lee J."/>
            <person name="Lipzen A."/>
            <person name="Pangilinan J."/>
            <person name="LaButti K."/>
            <person name="Hainaut M."/>
            <person name="Henrissat B."/>
            <person name="Grigoriev I.V."/>
            <person name="Spatafora J.W."/>
            <person name="Aime M.C."/>
        </authorList>
    </citation>
    <scope>NUCLEOTIDE SEQUENCE [LARGE SCALE GENOMIC DNA]</scope>
    <source>
        <strain evidence="1 2">MCA 3645</strain>
    </source>
</reference>
<accession>A0A317XL53</accession>
<protein>
    <submittedName>
        <fullName evidence="1">Uncharacterized protein</fullName>
    </submittedName>
</protein>
<name>A0A317XL53_9BASI</name>
<dbReference type="EMBL" id="KZ819200">
    <property type="protein sequence ID" value="PWY98040.1"/>
    <property type="molecule type" value="Genomic_DNA"/>
</dbReference>
<evidence type="ECO:0000313" key="2">
    <source>
        <dbReference type="Proteomes" id="UP000246740"/>
    </source>
</evidence>
<sequence>MAYGQHCQRRCASVALLYAGSCYSLLTSTTPPPIPAPLSTSLAVMLNPRVQRARIFSSVSPQYDLVSIPPIREPQLFRLHLYF</sequence>
<dbReference type="InParanoid" id="A0A317XL53"/>
<proteinExistence type="predicted"/>
<evidence type="ECO:0000313" key="1">
    <source>
        <dbReference type="EMBL" id="PWY98040.1"/>
    </source>
</evidence>